<keyword evidence="8 19" id="KW-0547">Nucleotide-binding</keyword>
<dbReference type="NCBIfam" id="TIGR02344">
    <property type="entry name" value="chap_CCT_gamma"/>
    <property type="match status" value="1"/>
</dbReference>
<comment type="subunit">
    <text evidence="4">Interacts (via N-terminus) with spn-A/Rad51.</text>
</comment>
<dbReference type="Gene3D" id="3.30.260.10">
    <property type="entry name" value="TCP-1-like chaperonin intermediate domain"/>
    <property type="match status" value="1"/>
</dbReference>
<dbReference type="GO" id="GO:0007131">
    <property type="term" value="P:reciprocal meiotic recombination"/>
    <property type="evidence" value="ECO:0007669"/>
    <property type="project" value="TreeGrafter"/>
</dbReference>
<dbReference type="SUPFAM" id="SSF52029">
    <property type="entry name" value="GroEL apical domain-like"/>
    <property type="match status" value="1"/>
</dbReference>
<comment type="similarity">
    <text evidence="3 19">Belongs to the TCP-1 chaperonin family.</text>
</comment>
<dbReference type="Pfam" id="PF00118">
    <property type="entry name" value="Cpn60_TCP1"/>
    <property type="match status" value="1"/>
</dbReference>
<dbReference type="PROSITE" id="PS51192">
    <property type="entry name" value="HELICASE_ATP_BIND_1"/>
    <property type="match status" value="1"/>
</dbReference>
<feature type="domain" description="Helicase ATP-binding" evidence="22">
    <location>
        <begin position="766"/>
        <end position="941"/>
    </location>
</feature>
<dbReference type="SMART" id="SM00490">
    <property type="entry name" value="HELICc"/>
    <property type="match status" value="1"/>
</dbReference>
<dbReference type="GO" id="GO:0004386">
    <property type="term" value="F:helicase activity"/>
    <property type="evidence" value="ECO:0007669"/>
    <property type="project" value="UniProtKB-KW"/>
</dbReference>
<accession>A0A7R9BVF7</accession>
<keyword evidence="13 19" id="KW-0067">ATP-binding</keyword>
<dbReference type="NCBIfam" id="NF041082">
    <property type="entry name" value="thermosome_alpha"/>
    <property type="match status" value="1"/>
</dbReference>
<evidence type="ECO:0000256" key="16">
    <source>
        <dbReference type="ARBA" id="ARBA00023254"/>
    </source>
</evidence>
<organism evidence="24">
    <name type="scientific">Notodromas monacha</name>
    <dbReference type="NCBI Taxonomy" id="399045"/>
    <lineage>
        <taxon>Eukaryota</taxon>
        <taxon>Metazoa</taxon>
        <taxon>Ecdysozoa</taxon>
        <taxon>Arthropoda</taxon>
        <taxon>Crustacea</taxon>
        <taxon>Oligostraca</taxon>
        <taxon>Ostracoda</taxon>
        <taxon>Podocopa</taxon>
        <taxon>Podocopida</taxon>
        <taxon>Cypridocopina</taxon>
        <taxon>Cypridoidea</taxon>
        <taxon>Cyprididae</taxon>
        <taxon>Notodromas</taxon>
    </lineage>
</organism>
<dbReference type="GO" id="GO:0005634">
    <property type="term" value="C:nucleus"/>
    <property type="evidence" value="ECO:0007669"/>
    <property type="project" value="TreeGrafter"/>
</dbReference>
<dbReference type="CDD" id="cd03337">
    <property type="entry name" value="TCP1_gamma"/>
    <property type="match status" value="1"/>
</dbReference>
<comment type="subcellular location">
    <subcellularLocation>
        <location evidence="1">Cytoplasm</location>
    </subcellularLocation>
</comment>
<dbReference type="SUPFAM" id="SSF52540">
    <property type="entry name" value="P-loop containing nucleoside triphosphate hydrolases"/>
    <property type="match status" value="2"/>
</dbReference>
<keyword evidence="16" id="KW-0469">Meiosis</keyword>
<evidence type="ECO:0000256" key="14">
    <source>
        <dbReference type="ARBA" id="ARBA00023186"/>
    </source>
</evidence>
<dbReference type="Proteomes" id="UP000678499">
    <property type="component" value="Unassembled WGS sequence"/>
</dbReference>
<dbReference type="InterPro" id="IPR012719">
    <property type="entry name" value="Chap_CCT_gamma"/>
</dbReference>
<dbReference type="Gene3D" id="1.10.560.10">
    <property type="entry name" value="GroEL-like equatorial domain"/>
    <property type="match status" value="1"/>
</dbReference>
<dbReference type="GO" id="GO:0051301">
    <property type="term" value="P:cell division"/>
    <property type="evidence" value="ECO:0007669"/>
    <property type="project" value="UniProtKB-KW"/>
</dbReference>
<evidence type="ECO:0000256" key="15">
    <source>
        <dbReference type="ARBA" id="ARBA00023204"/>
    </source>
</evidence>
<evidence type="ECO:0000256" key="2">
    <source>
        <dbReference type="ARBA" id="ARBA00007025"/>
    </source>
</evidence>
<evidence type="ECO:0000256" key="13">
    <source>
        <dbReference type="ARBA" id="ARBA00022840"/>
    </source>
</evidence>
<keyword evidence="12" id="KW-0347">Helicase</keyword>
<dbReference type="Gene3D" id="3.40.50.10810">
    <property type="entry name" value="Tandem AAA-ATPase domain"/>
    <property type="match status" value="1"/>
</dbReference>
<dbReference type="PANTHER" id="PTHR45629">
    <property type="entry name" value="SNF2/RAD54 FAMILY MEMBER"/>
    <property type="match status" value="1"/>
</dbReference>
<feature type="domain" description="Helicase C-terminal" evidence="23">
    <location>
        <begin position="1108"/>
        <end position="1261"/>
    </location>
</feature>
<keyword evidence="10" id="KW-0498">Mitosis</keyword>
<dbReference type="EMBL" id="CAJPEX010002681">
    <property type="protein sequence ID" value="CAG0921340.1"/>
    <property type="molecule type" value="Genomic_DNA"/>
</dbReference>
<dbReference type="FunFam" id="3.50.7.10:FF:000005">
    <property type="entry name" value="T-complex protein 1 subunit gamma"/>
    <property type="match status" value="1"/>
</dbReference>
<evidence type="ECO:0000256" key="8">
    <source>
        <dbReference type="ARBA" id="ARBA00022741"/>
    </source>
</evidence>
<dbReference type="Gene3D" id="3.50.7.10">
    <property type="entry name" value="GroEL"/>
    <property type="match status" value="1"/>
</dbReference>
<evidence type="ECO:0000313" key="24">
    <source>
        <dbReference type="EMBL" id="CAD7281188.1"/>
    </source>
</evidence>
<dbReference type="PANTHER" id="PTHR45629:SF7">
    <property type="entry name" value="DNA EXCISION REPAIR PROTEIN ERCC-6-RELATED"/>
    <property type="match status" value="1"/>
</dbReference>
<dbReference type="FunFam" id="3.40.50.300:FF:000332">
    <property type="entry name" value="DNA repair and recombination protein RAD54-like"/>
    <property type="match status" value="1"/>
</dbReference>
<keyword evidence="6" id="KW-0597">Phosphoprotein</keyword>
<keyword evidence="25" id="KW-1185">Reference proteome</keyword>
<comment type="function">
    <text evidence="18">Involved in mitotic DNA repair and meiotic recombination. Functions in the recombinational DNA repair pathway. Essential for interhomolog gene conversion (GC), but may have a less important role in intersister GC than spn-A/Rad51. In the presence of DNA, spn-A/Rad51 enhances the ATPase activity of okr/Rad54.</text>
</comment>
<dbReference type="InterPro" id="IPR017998">
    <property type="entry name" value="Chaperone_TCP-1"/>
</dbReference>
<dbReference type="GO" id="GO:0016887">
    <property type="term" value="F:ATP hydrolysis activity"/>
    <property type="evidence" value="ECO:0007669"/>
    <property type="project" value="InterPro"/>
</dbReference>
<dbReference type="Gene3D" id="1.20.120.850">
    <property type="entry name" value="SWI2/SNF2 ATPases, N-terminal domain"/>
    <property type="match status" value="1"/>
</dbReference>
<dbReference type="SUPFAM" id="SSF54849">
    <property type="entry name" value="GroEL-intermediate domain like"/>
    <property type="match status" value="1"/>
</dbReference>
<dbReference type="PROSITE" id="PS51194">
    <property type="entry name" value="HELICASE_CTER"/>
    <property type="match status" value="1"/>
</dbReference>
<dbReference type="InterPro" id="IPR054827">
    <property type="entry name" value="thermosome_alpha"/>
</dbReference>
<dbReference type="GO" id="GO:0005832">
    <property type="term" value="C:chaperonin-containing T-complex"/>
    <property type="evidence" value="ECO:0007669"/>
    <property type="project" value="UniProtKB-ARBA"/>
</dbReference>
<evidence type="ECO:0000259" key="22">
    <source>
        <dbReference type="PROSITE" id="PS51192"/>
    </source>
</evidence>
<dbReference type="InterPro" id="IPR002194">
    <property type="entry name" value="Chaperonin_TCP-1_CS"/>
</dbReference>
<evidence type="ECO:0000256" key="21">
    <source>
        <dbReference type="SAM" id="MobiDB-lite"/>
    </source>
</evidence>
<keyword evidence="5" id="KW-0963">Cytoplasm</keyword>
<feature type="compositionally biased region" description="Gly residues" evidence="21">
    <location>
        <begin position="538"/>
        <end position="552"/>
    </location>
</feature>
<evidence type="ECO:0000256" key="19">
    <source>
        <dbReference type="RuleBase" id="RU004187"/>
    </source>
</evidence>
<evidence type="ECO:0000259" key="23">
    <source>
        <dbReference type="PROSITE" id="PS51194"/>
    </source>
</evidence>
<dbReference type="NCBIfam" id="NF041083">
    <property type="entry name" value="thermosome_beta"/>
    <property type="match status" value="1"/>
</dbReference>
<dbReference type="InterPro" id="IPR002423">
    <property type="entry name" value="Cpn60/GroEL/TCP-1"/>
</dbReference>
<name>A0A7R9BVF7_9CRUS</name>
<gene>
    <name evidence="24" type="ORF">NMOB1V02_LOCUS8839</name>
</gene>
<dbReference type="FunFam" id="1.10.560.10:FF:000085">
    <property type="entry name" value="T-complex protein 1 subunit gamma"/>
    <property type="match status" value="1"/>
</dbReference>
<dbReference type="FunFam" id="3.40.50.10810:FF:000010">
    <property type="entry name" value="DNA repair and recombination protein RAD54-like"/>
    <property type="match status" value="1"/>
</dbReference>
<keyword evidence="15" id="KW-0234">DNA repair</keyword>
<dbReference type="InterPro" id="IPR014001">
    <property type="entry name" value="Helicase_ATP-bd"/>
</dbReference>
<keyword evidence="9" id="KW-0227">DNA damage</keyword>
<dbReference type="InterPro" id="IPR001650">
    <property type="entry name" value="Helicase_C-like"/>
</dbReference>
<evidence type="ECO:0000256" key="18">
    <source>
        <dbReference type="ARBA" id="ARBA00024776"/>
    </source>
</evidence>
<comment type="similarity">
    <text evidence="2">Belongs to the SNF2/RAD54 helicase family.</text>
</comment>
<dbReference type="Pfam" id="PF00176">
    <property type="entry name" value="SNF2-rel_dom"/>
    <property type="match status" value="1"/>
</dbReference>
<evidence type="ECO:0000256" key="5">
    <source>
        <dbReference type="ARBA" id="ARBA00022490"/>
    </source>
</evidence>
<dbReference type="Gene3D" id="3.40.50.300">
    <property type="entry name" value="P-loop containing nucleotide triphosphate hydrolases"/>
    <property type="match status" value="1"/>
</dbReference>
<evidence type="ECO:0000256" key="3">
    <source>
        <dbReference type="ARBA" id="ARBA00008020"/>
    </source>
</evidence>
<dbReference type="GO" id="GO:0015616">
    <property type="term" value="F:DNA translocase activity"/>
    <property type="evidence" value="ECO:0007669"/>
    <property type="project" value="TreeGrafter"/>
</dbReference>
<evidence type="ECO:0000256" key="9">
    <source>
        <dbReference type="ARBA" id="ARBA00022763"/>
    </source>
</evidence>
<evidence type="ECO:0000256" key="4">
    <source>
        <dbReference type="ARBA" id="ARBA00011467"/>
    </source>
</evidence>
<dbReference type="SUPFAM" id="SSF48592">
    <property type="entry name" value="GroEL equatorial domain-like"/>
    <property type="match status" value="1"/>
</dbReference>
<evidence type="ECO:0000256" key="20">
    <source>
        <dbReference type="RuleBase" id="RU004191"/>
    </source>
</evidence>
<dbReference type="InterPro" id="IPR050496">
    <property type="entry name" value="SNF2_RAD54_helicase_repair"/>
</dbReference>
<evidence type="ECO:0000256" key="6">
    <source>
        <dbReference type="ARBA" id="ARBA00022553"/>
    </source>
</evidence>
<evidence type="ECO:0000256" key="12">
    <source>
        <dbReference type="ARBA" id="ARBA00022806"/>
    </source>
</evidence>
<evidence type="ECO:0000256" key="7">
    <source>
        <dbReference type="ARBA" id="ARBA00022618"/>
    </source>
</evidence>
<dbReference type="PRINTS" id="PR00304">
    <property type="entry name" value="TCOMPLEXTCP1"/>
</dbReference>
<keyword evidence="7" id="KW-0132">Cell division</keyword>
<dbReference type="CDD" id="cd18793">
    <property type="entry name" value="SF2_C_SNF"/>
    <property type="match status" value="1"/>
</dbReference>
<dbReference type="PROSITE" id="PS00751">
    <property type="entry name" value="TCP1_2"/>
    <property type="match status" value="1"/>
</dbReference>
<dbReference type="InterPro" id="IPR027409">
    <property type="entry name" value="GroEL-like_apical_dom_sf"/>
</dbReference>
<protein>
    <recommendedName>
        <fullName evidence="20">T-complex protein 1 subunit gamma</fullName>
    </recommendedName>
</protein>
<dbReference type="GO" id="GO:0045003">
    <property type="term" value="P:double-strand break repair via synthesis-dependent strand annealing"/>
    <property type="evidence" value="ECO:0007669"/>
    <property type="project" value="TreeGrafter"/>
</dbReference>
<evidence type="ECO:0000313" key="25">
    <source>
        <dbReference type="Proteomes" id="UP000678499"/>
    </source>
</evidence>
<dbReference type="EMBL" id="OA884718">
    <property type="protein sequence ID" value="CAD7281188.1"/>
    <property type="molecule type" value="Genomic_DNA"/>
</dbReference>
<keyword evidence="11" id="KW-0378">Hydrolase</keyword>
<dbReference type="InterPro" id="IPR049730">
    <property type="entry name" value="SNF2/RAD54-like_C"/>
</dbReference>
<evidence type="ECO:0000256" key="17">
    <source>
        <dbReference type="ARBA" id="ARBA00023306"/>
    </source>
</evidence>
<evidence type="ECO:0000256" key="1">
    <source>
        <dbReference type="ARBA" id="ARBA00004496"/>
    </source>
</evidence>
<dbReference type="InterPro" id="IPR038718">
    <property type="entry name" value="SNF2-like_sf"/>
</dbReference>
<proteinExistence type="inferred from homology"/>
<keyword evidence="17" id="KW-0131">Cell cycle</keyword>
<dbReference type="OrthoDB" id="413460at2759"/>
<dbReference type="SMART" id="SM00487">
    <property type="entry name" value="DEXDc"/>
    <property type="match status" value="1"/>
</dbReference>
<feature type="region of interest" description="Disordered" evidence="21">
    <location>
        <begin position="531"/>
        <end position="555"/>
    </location>
</feature>
<dbReference type="InterPro" id="IPR053374">
    <property type="entry name" value="TCP-1_chaperonin"/>
</dbReference>
<dbReference type="GO" id="GO:0005524">
    <property type="term" value="F:ATP binding"/>
    <property type="evidence" value="ECO:0007669"/>
    <property type="project" value="UniProtKB-KW"/>
</dbReference>
<evidence type="ECO:0000256" key="10">
    <source>
        <dbReference type="ARBA" id="ARBA00022776"/>
    </source>
</evidence>
<dbReference type="PROSITE" id="PS00995">
    <property type="entry name" value="TCP1_3"/>
    <property type="match status" value="1"/>
</dbReference>
<dbReference type="PROSITE" id="PS00750">
    <property type="entry name" value="TCP1_1"/>
    <property type="match status" value="1"/>
</dbReference>
<evidence type="ECO:0000256" key="11">
    <source>
        <dbReference type="ARBA" id="ARBA00022801"/>
    </source>
</evidence>
<reference evidence="24" key="1">
    <citation type="submission" date="2020-11" db="EMBL/GenBank/DDBJ databases">
        <authorList>
            <person name="Tran Van P."/>
        </authorList>
    </citation>
    <scope>NUCLEOTIDE SEQUENCE</scope>
</reference>
<dbReference type="GO" id="GO:0140662">
    <property type="term" value="F:ATP-dependent protein folding chaperone"/>
    <property type="evidence" value="ECO:0007669"/>
    <property type="project" value="InterPro"/>
</dbReference>
<dbReference type="InterPro" id="IPR027410">
    <property type="entry name" value="TCP-1-like_intermed_sf"/>
</dbReference>
<dbReference type="InterPro" id="IPR027413">
    <property type="entry name" value="GROEL-like_equatorial_sf"/>
</dbReference>
<dbReference type="GO" id="GO:0051082">
    <property type="term" value="F:unfolded protein binding"/>
    <property type="evidence" value="ECO:0007669"/>
    <property type="project" value="InterPro"/>
</dbReference>
<sequence>MMMGGGQGAAPIIVLSQNTKRESGKQVQKGNINAGKMIADVIRTCLGPRAMLKMLMDPMGGIVMTNDGNAILREITVQHPAAKSMIEIARTQDEEVGDGTTSVIVLAGEILSVCAPLLDDGIHPTVIIRGFRQALEDIIDIMKDEVSIPLNLDDEEQILNVVASCIGTKITSRWSRMACKMAMDAVKMITQKTPGGTTEVDIKNFIKIEKIPGGSMEDSYLIPGTMFNKDVTFPSKMRRRIENPRIMLLDCNLEYKKGESVTNIEISNQSDFARYLEIEEEYIQKICEDIIRMKPDLVFTEKGVSDLAQHYLGKANISVVRRIKKTDNNRLARATGATVVFRTDELKEEDIGTRATLFEVTKIGDEYWTSVRSDDAKACTIVLRGASKDVLKEVERNLQDAMFVARNIMLDPRIVPGGGATEMRLSKAIVERSVNVKGVEAWPYKVVGTALEVIPKTLSDNCGQDSIRVLTNLRACHAAGQKNHGVNGETGEVADMEQLKIWDPLAVKLQVMKTAVETAILLLRIDDIVSGSKKQQGDGTGGGGAPGGGAPMGGPQATCLAMRRSFCPSQKRPGEFECDKAESVLTPKRVNIAVSSSPKCFSSPRPNLNASFKSPLLSGTPKSIGSGLCVRRHNVISHESPFACSPKAPVFDPEAARGVQQNATAHEDFIKSMLSKPFRVPIDNYSGSLYGRSLGLCKSGMRQALHDPEEPEALVLYFPPILSEEQRLKTDLSKVPVHVVVDPMLYKVLRPHQREGVKFMWDCVTGRQIENAFGCIMADEMGLGKTLQCITLCWTLLRQSPDAKPEIDKAIIVTPSSLVKNWANEIVKWLKGRVSPLVIDSGSKSEIDQNLERFMNTYGRRPVNPILIISYETLRLHAAPLQKGDVGLIICDEGHRLKNCENQTYQALNSLKAKRRVLLSGTPIQNDLLEYFSLVHFVNEGLLGSSSEFRKQYELPILKGRDSMATADEHQKGKERLEEMAKLVNRCIIRRTAGILSKYLPPKIELVVLCPLTSVQEAIYKSFVASNAVKRQILSDDDDKKSKAKAGGSGVSTLSAITTLKKLCNHPDLILDKVLEGAPGLENAMQYFPNAKSAQRALDTVISGKMRVLDTLLAVIKSTSNDKVVLVSNYTQTLDLFEKLCRVRNYACVRLDGSMTIKKRAKVVDQFNDPSTSEWIFMLSSKAGGCGLNLIGANRLVMFDPDWNPANDDQAMARVWRDGQKKNCFIYRLLATGSIEEKIFQRQRHKKALSSCVVDQEEDVERHFSIAELRELFLLEEGTKSSTHDRFKCSRCVNGIEYTPPPENADCTWDLVDWHHCADKRNLCDIPLKTSWGNAGISFVFWQKSHEQRKTV</sequence>
<dbReference type="InterPro" id="IPR027417">
    <property type="entry name" value="P-loop_NTPase"/>
</dbReference>
<dbReference type="Pfam" id="PF00271">
    <property type="entry name" value="Helicase_C"/>
    <property type="match status" value="1"/>
</dbReference>
<keyword evidence="14 19" id="KW-0143">Chaperone</keyword>
<dbReference type="InterPro" id="IPR000330">
    <property type="entry name" value="SNF2_N"/>
</dbReference>